<dbReference type="RefSeq" id="WP_189779447.1">
    <property type="nucleotide sequence ID" value="NZ_JACWEZ010000027.1"/>
</dbReference>
<reference evidence="2 3" key="1">
    <citation type="submission" date="2020-09" db="EMBL/GenBank/DDBJ databases">
        <title>Draft Genome Sequences of Oil-Oxidizing Bacteria Halomonas titanicae, Marinobacter lutaoensis, and Virgibacillus halodenitrificans Isolated from Highly Saline Environments.</title>
        <authorList>
            <person name="Grouzdev D.S."/>
            <person name="Sokolova D.S."/>
            <person name="Semenova E.M."/>
            <person name="Borzenkov I.A."/>
            <person name="Bidzhieva S.K."/>
            <person name="Poltaraus A.B."/>
            <person name="Nazina T.N."/>
        </authorList>
    </citation>
    <scope>NUCLEOTIDE SEQUENCE [LARGE SCALE GENOMIC DNA]</scope>
    <source>
        <strain evidence="2 3">VKM B-3472D</strain>
    </source>
</reference>
<dbReference type="Proteomes" id="UP000621631">
    <property type="component" value="Unassembled WGS sequence"/>
</dbReference>
<keyword evidence="1" id="KW-1133">Transmembrane helix</keyword>
<comment type="caution">
    <text evidence="2">The sequence shown here is derived from an EMBL/GenBank/DDBJ whole genome shotgun (WGS) entry which is preliminary data.</text>
</comment>
<name>A0ABR7VSP0_VIRHA</name>
<evidence type="ECO:0000313" key="2">
    <source>
        <dbReference type="EMBL" id="MBD1224801.1"/>
    </source>
</evidence>
<proteinExistence type="predicted"/>
<evidence type="ECO:0000313" key="3">
    <source>
        <dbReference type="Proteomes" id="UP000621631"/>
    </source>
</evidence>
<organism evidence="2 3">
    <name type="scientific">Virgibacillus halodenitrificans</name>
    <name type="common">Bacillus halodenitrificans</name>
    <dbReference type="NCBI Taxonomy" id="1482"/>
    <lineage>
        <taxon>Bacteria</taxon>
        <taxon>Bacillati</taxon>
        <taxon>Bacillota</taxon>
        <taxon>Bacilli</taxon>
        <taxon>Bacillales</taxon>
        <taxon>Bacillaceae</taxon>
        <taxon>Virgibacillus</taxon>
    </lineage>
</organism>
<feature type="transmembrane region" description="Helical" evidence="1">
    <location>
        <begin position="172"/>
        <end position="193"/>
    </location>
</feature>
<sequence length="205" mass="24243">MKKIRETRGTKQFELLNVKGEVVQKVCRNCQRVKLIDEFPRYTAGHYRPDCKICHKNKRRIYYNKITDERVVYRQRERARKVGAPDNYLLSDYLKLKEFANSHCMISGLKTDKLQIDHFQALSKGWLGSTKENTILVCEDVNQAKRDLSIFEFIKSDRSKGLIDRKQLTRTIYYLANVCGLSITQYISMLQYMEELATKSKDLWR</sequence>
<gene>
    <name evidence="2" type="ORF">IC602_19485</name>
</gene>
<keyword evidence="3" id="KW-1185">Reference proteome</keyword>
<dbReference type="Gene3D" id="1.10.30.50">
    <property type="match status" value="1"/>
</dbReference>
<accession>A0ABR7VSP0</accession>
<evidence type="ECO:0008006" key="4">
    <source>
        <dbReference type="Google" id="ProtNLM"/>
    </source>
</evidence>
<keyword evidence="1" id="KW-0472">Membrane</keyword>
<keyword evidence="1" id="KW-0812">Transmembrane</keyword>
<protein>
    <recommendedName>
        <fullName evidence="4">HNH endonuclease</fullName>
    </recommendedName>
</protein>
<dbReference type="EMBL" id="JACWEZ010000027">
    <property type="protein sequence ID" value="MBD1224801.1"/>
    <property type="molecule type" value="Genomic_DNA"/>
</dbReference>
<evidence type="ECO:0000256" key="1">
    <source>
        <dbReference type="SAM" id="Phobius"/>
    </source>
</evidence>